<dbReference type="RefSeq" id="WP_090927934.1">
    <property type="nucleotide sequence ID" value="NZ_FOTY01000027.1"/>
</dbReference>
<dbReference type="OrthoDB" id="2990781at2"/>
<dbReference type="STRING" id="266892.SAMN04488054_12716"/>
<dbReference type="EMBL" id="FOTY01000027">
    <property type="protein sequence ID" value="SFM27688.1"/>
    <property type="molecule type" value="Genomic_DNA"/>
</dbReference>
<organism evidence="1 2">
    <name type="scientific">Salibacterium qingdaonense</name>
    <dbReference type="NCBI Taxonomy" id="266892"/>
    <lineage>
        <taxon>Bacteria</taxon>
        <taxon>Bacillati</taxon>
        <taxon>Bacillota</taxon>
        <taxon>Bacilli</taxon>
        <taxon>Bacillales</taxon>
        <taxon>Bacillaceae</taxon>
    </lineage>
</organism>
<gene>
    <name evidence="1" type="ORF">SAMN04488054_12716</name>
</gene>
<reference evidence="1 2" key="1">
    <citation type="submission" date="2016-10" db="EMBL/GenBank/DDBJ databases">
        <authorList>
            <person name="de Groot N.N."/>
        </authorList>
    </citation>
    <scope>NUCLEOTIDE SEQUENCE [LARGE SCALE GENOMIC DNA]</scope>
    <source>
        <strain evidence="1 2">CGMCC 1.6134</strain>
    </source>
</reference>
<dbReference type="Proteomes" id="UP000199668">
    <property type="component" value="Unassembled WGS sequence"/>
</dbReference>
<keyword evidence="2" id="KW-1185">Reference proteome</keyword>
<accession>A0A1I4PIW5</accession>
<evidence type="ECO:0000313" key="1">
    <source>
        <dbReference type="EMBL" id="SFM27688.1"/>
    </source>
</evidence>
<dbReference type="AlphaFoldDB" id="A0A1I4PIW5"/>
<proteinExistence type="predicted"/>
<evidence type="ECO:0000313" key="2">
    <source>
        <dbReference type="Proteomes" id="UP000199668"/>
    </source>
</evidence>
<name>A0A1I4PIW5_9BACI</name>
<sequence>MIVKLFLPLSIPVVLISVVLQRCIISGLTAGAVKEYFCIFFETKETKSDPFVIVELSNKKVRIKAGLEHSIMTRERMRITLNTKQKLIKFSLIVLASAPFVLIASCANFDNGGLIAESNTHGAEDAEYYPVFHQNDFENRWNQFDFRNTAPNIDWEEYAVIFIATIESKNCTKEIENIESNPDDNVIDITLEENNTPCLEMGIPKTFVLKLDREMVKNMEKVQINSADVKLGNVHRRDPAVSSINALSSHKKDPIIHAG</sequence>
<protein>
    <submittedName>
        <fullName evidence="1">Uncharacterized protein</fullName>
    </submittedName>
</protein>